<dbReference type="Pfam" id="PF01257">
    <property type="entry name" value="2Fe-2S_thioredx"/>
    <property type="match status" value="1"/>
</dbReference>
<dbReference type="GO" id="GO:0046872">
    <property type="term" value="F:metal ion binding"/>
    <property type="evidence" value="ECO:0007669"/>
    <property type="project" value="UniProtKB-KW"/>
</dbReference>
<keyword evidence="3" id="KW-0479">Metal-binding</keyword>
<feature type="compositionally biased region" description="Polar residues" evidence="7">
    <location>
        <begin position="229"/>
        <end position="238"/>
    </location>
</feature>
<dbReference type="RefSeq" id="WP_015770836.1">
    <property type="nucleotide sequence ID" value="NC_013174.1"/>
</dbReference>
<evidence type="ECO:0000256" key="6">
    <source>
        <dbReference type="ARBA" id="ARBA00034078"/>
    </source>
</evidence>
<sequence>MTTDAQTPKPRAVGYEPETLEQLCTDAATIMGRYPNARSALLPMLHLVQSVDGYVTRRGIQFCADQLDLTAAEVSAVATFYTQYKRRPNGDYTVGVCTNTLCAVMGGDAIYEELSTYLGIGHDETTDDGKITLERVECNAGCDYAPVVMVNWEFFDNQTPDSMKKIVDELRLGNDVTPSRGPTKVCDFKHVSRVLAGFNDGLADQGPGAGDASIQGTRIAKHSSDHTTKQPSATTTPDASEPHTGDKGSSAERPTPQGTPTSDDGKDLT</sequence>
<dbReference type="InterPro" id="IPR002023">
    <property type="entry name" value="NuoE-like"/>
</dbReference>
<dbReference type="KEGG" id="jde:Jden_0543"/>
<comment type="cofactor">
    <cofactor evidence="6">
        <name>[2Fe-2S] cluster</name>
        <dbReference type="ChEBI" id="CHEBI:190135"/>
    </cofactor>
</comment>
<dbReference type="InterPro" id="IPR041921">
    <property type="entry name" value="NuoE_N"/>
</dbReference>
<dbReference type="InterPro" id="IPR036249">
    <property type="entry name" value="Thioredoxin-like_sf"/>
</dbReference>
<dbReference type="PANTHER" id="PTHR10371:SF3">
    <property type="entry name" value="NADH DEHYDROGENASE [UBIQUINONE] FLAVOPROTEIN 2, MITOCHONDRIAL"/>
    <property type="match status" value="1"/>
</dbReference>
<evidence type="ECO:0000313" key="8">
    <source>
        <dbReference type="EMBL" id="ACV08207.1"/>
    </source>
</evidence>
<evidence type="ECO:0000256" key="3">
    <source>
        <dbReference type="ARBA" id="ARBA00022723"/>
    </source>
</evidence>
<dbReference type="SUPFAM" id="SSF52833">
    <property type="entry name" value="Thioredoxin-like"/>
    <property type="match status" value="1"/>
</dbReference>
<feature type="compositionally biased region" description="Basic and acidic residues" evidence="7">
    <location>
        <begin position="240"/>
        <end position="250"/>
    </location>
</feature>
<comment type="similarity">
    <text evidence="1">Belongs to the complex I 24 kDa subunit family.</text>
</comment>
<dbReference type="Gene3D" id="3.40.30.10">
    <property type="entry name" value="Glutaredoxin"/>
    <property type="match status" value="1"/>
</dbReference>
<dbReference type="AlphaFoldDB" id="C7R0Q0"/>
<dbReference type="OrthoDB" id="9807941at2"/>
<gene>
    <name evidence="8" type="ordered locus">Jden_0543</name>
</gene>
<accession>C7R0Q0</accession>
<dbReference type="CDD" id="cd03064">
    <property type="entry name" value="TRX_Fd_NuoE"/>
    <property type="match status" value="1"/>
</dbReference>
<reference evidence="8 9" key="1">
    <citation type="journal article" date="2009" name="Stand. Genomic Sci.">
        <title>Complete genome sequence of Jonesia denitrificans type strain (Prevot 55134).</title>
        <authorList>
            <person name="Pukall R."/>
            <person name="Gehrich-Schroter G."/>
            <person name="Lapidus A."/>
            <person name="Nolan M."/>
            <person name="Glavina Del Rio T."/>
            <person name="Lucas S."/>
            <person name="Chen F."/>
            <person name="Tice H."/>
            <person name="Pitluck S."/>
            <person name="Cheng J.F."/>
            <person name="Copeland A."/>
            <person name="Saunders E."/>
            <person name="Brettin T."/>
            <person name="Detter J.C."/>
            <person name="Bruce D."/>
            <person name="Goodwin L."/>
            <person name="Pati A."/>
            <person name="Ivanova N."/>
            <person name="Mavromatis K."/>
            <person name="Ovchinnikova G."/>
            <person name="Chen A."/>
            <person name="Palaniappan K."/>
            <person name="Land M."/>
            <person name="Hauser L."/>
            <person name="Chang Y.J."/>
            <person name="Jeffries C.D."/>
            <person name="Chain P."/>
            <person name="Goker M."/>
            <person name="Bristow J."/>
            <person name="Eisen J.A."/>
            <person name="Markowitz V."/>
            <person name="Hugenholtz P."/>
            <person name="Kyrpides N.C."/>
            <person name="Klenk H.P."/>
            <person name="Han C."/>
        </authorList>
    </citation>
    <scope>NUCLEOTIDE SEQUENCE [LARGE SCALE GENOMIC DNA]</scope>
    <source>
        <strain evidence="9">ATCC 14870 / DSM 20603 / BCRC 15368 / CIP 55.134 / JCM 11481 / NBRC 15587 / NCTC 10816 / Prevot 55134</strain>
    </source>
</reference>
<dbReference type="eggNOG" id="COG1905">
    <property type="taxonomic scope" value="Bacteria"/>
</dbReference>
<dbReference type="GO" id="GO:0051537">
    <property type="term" value="F:2 iron, 2 sulfur cluster binding"/>
    <property type="evidence" value="ECO:0007669"/>
    <property type="project" value="UniProtKB-KW"/>
</dbReference>
<evidence type="ECO:0000256" key="2">
    <source>
        <dbReference type="ARBA" id="ARBA00022714"/>
    </source>
</evidence>
<dbReference type="Proteomes" id="UP000000628">
    <property type="component" value="Chromosome"/>
</dbReference>
<dbReference type="PANTHER" id="PTHR10371">
    <property type="entry name" value="NADH DEHYDROGENASE UBIQUINONE FLAVOPROTEIN 2, MITOCHONDRIAL"/>
    <property type="match status" value="1"/>
</dbReference>
<dbReference type="HOGENOM" id="CLU_054537_1_0_11"/>
<dbReference type="NCBIfam" id="NF005721">
    <property type="entry name" value="PRK07539.1-1"/>
    <property type="match status" value="1"/>
</dbReference>
<protein>
    <submittedName>
        <fullName evidence="8">NADH-quinone oxidoreductase, E subunit</fullName>
    </submittedName>
</protein>
<feature type="region of interest" description="Disordered" evidence="7">
    <location>
        <begin position="219"/>
        <end position="269"/>
    </location>
</feature>
<dbReference type="Gene3D" id="1.10.10.1590">
    <property type="entry name" value="NADH-quinone oxidoreductase subunit E"/>
    <property type="match status" value="1"/>
</dbReference>
<dbReference type="FunFam" id="1.10.10.1590:FF:000001">
    <property type="entry name" value="NADH-quinone oxidoreductase subunit E"/>
    <property type="match status" value="1"/>
</dbReference>
<dbReference type="InterPro" id="IPR042128">
    <property type="entry name" value="NuoE_dom"/>
</dbReference>
<evidence type="ECO:0000256" key="5">
    <source>
        <dbReference type="ARBA" id="ARBA00023014"/>
    </source>
</evidence>
<keyword evidence="4" id="KW-0408">Iron</keyword>
<evidence type="ECO:0000256" key="4">
    <source>
        <dbReference type="ARBA" id="ARBA00023004"/>
    </source>
</evidence>
<dbReference type="EMBL" id="CP001706">
    <property type="protein sequence ID" value="ACV08207.1"/>
    <property type="molecule type" value="Genomic_DNA"/>
</dbReference>
<dbReference type="STRING" id="471856.Jden_0543"/>
<name>C7R0Q0_JONDD</name>
<dbReference type="GO" id="GO:0003954">
    <property type="term" value="F:NADH dehydrogenase activity"/>
    <property type="evidence" value="ECO:0007669"/>
    <property type="project" value="TreeGrafter"/>
</dbReference>
<evidence type="ECO:0000256" key="1">
    <source>
        <dbReference type="ARBA" id="ARBA00010643"/>
    </source>
</evidence>
<keyword evidence="5" id="KW-0411">Iron-sulfur</keyword>
<keyword evidence="2" id="KW-0001">2Fe-2S</keyword>
<organism evidence="8 9">
    <name type="scientific">Jonesia denitrificans (strain ATCC 14870 / DSM 20603 / BCRC 15368 / CIP 55.134 / JCM 11481 / NBRC 15587 / NCTC 10816 / Prevot 55134)</name>
    <name type="common">Listeria denitrificans</name>
    <dbReference type="NCBI Taxonomy" id="471856"/>
    <lineage>
        <taxon>Bacteria</taxon>
        <taxon>Bacillati</taxon>
        <taxon>Actinomycetota</taxon>
        <taxon>Actinomycetes</taxon>
        <taxon>Micrococcales</taxon>
        <taxon>Jonesiaceae</taxon>
        <taxon>Jonesia</taxon>
    </lineage>
</organism>
<proteinExistence type="inferred from homology"/>
<evidence type="ECO:0000256" key="7">
    <source>
        <dbReference type="SAM" id="MobiDB-lite"/>
    </source>
</evidence>
<evidence type="ECO:0000313" key="9">
    <source>
        <dbReference type="Proteomes" id="UP000000628"/>
    </source>
</evidence>
<dbReference type="NCBIfam" id="TIGR01958">
    <property type="entry name" value="nuoE_fam"/>
    <property type="match status" value="1"/>
</dbReference>
<keyword evidence="9" id="KW-1185">Reference proteome</keyword>